<proteinExistence type="predicted"/>
<organism evidence="2 3">
    <name type="scientific">Exiguobacterium aurantiacum</name>
    <dbReference type="NCBI Taxonomy" id="33987"/>
    <lineage>
        <taxon>Bacteria</taxon>
        <taxon>Bacillati</taxon>
        <taxon>Bacillota</taxon>
        <taxon>Bacilli</taxon>
        <taxon>Bacillales</taxon>
        <taxon>Bacillales Family XII. Incertae Sedis</taxon>
        <taxon>Exiguobacterium</taxon>
    </lineage>
</organism>
<dbReference type="STRING" id="1397694.GCA_000702585_01167"/>
<protein>
    <submittedName>
        <fullName evidence="2">Uncharacterized protein</fullName>
    </submittedName>
</protein>
<accession>A0A377FR47</accession>
<dbReference type="Proteomes" id="UP000254060">
    <property type="component" value="Unassembled WGS sequence"/>
</dbReference>
<keyword evidence="1" id="KW-1133">Transmembrane helix</keyword>
<gene>
    <name evidence="2" type="ORF">NCTC13163_00652</name>
</gene>
<dbReference type="EMBL" id="UGGP01000001">
    <property type="protein sequence ID" value="STO07307.1"/>
    <property type="molecule type" value="Genomic_DNA"/>
</dbReference>
<dbReference type="RefSeq" id="WP_029334410.1">
    <property type="nucleotide sequence ID" value="NZ_UGGP01000001.1"/>
</dbReference>
<name>A0A377FR47_9BACL</name>
<keyword evidence="1" id="KW-0812">Transmembrane</keyword>
<evidence type="ECO:0000313" key="3">
    <source>
        <dbReference type="Proteomes" id="UP000254060"/>
    </source>
</evidence>
<feature type="transmembrane region" description="Helical" evidence="1">
    <location>
        <begin position="63"/>
        <end position="81"/>
    </location>
</feature>
<dbReference type="AlphaFoldDB" id="A0A377FR47"/>
<feature type="transmembrane region" description="Helical" evidence="1">
    <location>
        <begin position="12"/>
        <end position="29"/>
    </location>
</feature>
<keyword evidence="1" id="KW-0472">Membrane</keyword>
<evidence type="ECO:0000313" key="2">
    <source>
        <dbReference type="EMBL" id="STO07307.1"/>
    </source>
</evidence>
<evidence type="ECO:0000256" key="1">
    <source>
        <dbReference type="SAM" id="Phobius"/>
    </source>
</evidence>
<reference evidence="2 3" key="1">
    <citation type="submission" date="2018-06" db="EMBL/GenBank/DDBJ databases">
        <authorList>
            <consortium name="Pathogen Informatics"/>
            <person name="Doyle S."/>
        </authorList>
    </citation>
    <scope>NUCLEOTIDE SEQUENCE [LARGE SCALE GENOMIC DNA]</scope>
    <source>
        <strain evidence="2 3">NCTC13163</strain>
    </source>
</reference>
<sequence length="86" mass="10060">MNPWYTRNMPFFFLTFFFPPLALLLLVWQWDKFTTDRGIKLFFTVGMTVFIVFGLLPRGSLPVVLPIIFGLIALKLVLNMFKRKTG</sequence>
<feature type="transmembrane region" description="Helical" evidence="1">
    <location>
        <begin position="41"/>
        <end position="57"/>
    </location>
</feature>
<dbReference type="OrthoDB" id="2357460at2"/>